<dbReference type="AlphaFoldDB" id="A0A3S4WZB1"/>
<keyword evidence="4" id="KW-1185">Reference proteome</keyword>
<organism evidence="2 3">
    <name type="scientific">Serratia rubidaea</name>
    <name type="common">Serratia marinorubra</name>
    <dbReference type="NCBI Taxonomy" id="61652"/>
    <lineage>
        <taxon>Bacteria</taxon>
        <taxon>Pseudomonadati</taxon>
        <taxon>Pseudomonadota</taxon>
        <taxon>Gammaproteobacteria</taxon>
        <taxon>Enterobacterales</taxon>
        <taxon>Yersiniaceae</taxon>
        <taxon>Serratia</taxon>
    </lineage>
</organism>
<accession>A0A3S4WZB1</accession>
<dbReference type="RefSeq" id="WP_126532109.1">
    <property type="nucleotide sequence ID" value="NZ_JADULK010000002.1"/>
</dbReference>
<name>A0A3S4WZB1_SERRU</name>
<protein>
    <submittedName>
        <fullName evidence="2">4-oxalocrotonate tautomerase</fullName>
    </submittedName>
    <submittedName>
        <fullName evidence="1">Tautomerase family protein</fullName>
    </submittedName>
</protein>
<gene>
    <name evidence="1" type="ORF">I5U13_04065</name>
    <name evidence="2" type="ORF">NCTC10036_03498</name>
</gene>
<evidence type="ECO:0000313" key="2">
    <source>
        <dbReference type="EMBL" id="VEI68996.1"/>
    </source>
</evidence>
<evidence type="ECO:0000313" key="1">
    <source>
        <dbReference type="EMBL" id="MBH1928843.1"/>
    </source>
</evidence>
<dbReference type="Gene3D" id="3.30.429.10">
    <property type="entry name" value="Macrophage Migration Inhibitory Factor"/>
    <property type="match status" value="1"/>
</dbReference>
<dbReference type="EMBL" id="LR134493">
    <property type="protein sequence ID" value="VEI68996.1"/>
    <property type="molecule type" value="Genomic_DNA"/>
</dbReference>
<dbReference type="EMBL" id="JADULK010000002">
    <property type="protein sequence ID" value="MBH1928843.1"/>
    <property type="molecule type" value="Genomic_DNA"/>
</dbReference>
<evidence type="ECO:0000313" key="4">
    <source>
        <dbReference type="Proteomes" id="UP000624159"/>
    </source>
</evidence>
<sequence>MPIVRIEETTRRDARQKQAVIATVFNSLRQVLGVSDEELQARYQQYQPEDFVAPGGMADYLHIEIVMFKGRTLASKKKLYRHLVDSLVTLLDISPAAIVILLREYEADNWGMRGGTVASEIDFGYRISV</sequence>
<dbReference type="Proteomes" id="UP000281904">
    <property type="component" value="Chromosome"/>
</dbReference>
<dbReference type="PANTHER" id="PTHR38460">
    <property type="entry name" value="TAUTOMERASE YOLI-RELATED"/>
    <property type="match status" value="1"/>
</dbReference>
<dbReference type="InterPro" id="IPR014347">
    <property type="entry name" value="Tautomerase/MIF_sf"/>
</dbReference>
<dbReference type="SUPFAM" id="SSF55331">
    <property type="entry name" value="Tautomerase/MIF"/>
    <property type="match status" value="1"/>
</dbReference>
<dbReference type="Proteomes" id="UP000624159">
    <property type="component" value="Unassembled WGS sequence"/>
</dbReference>
<dbReference type="Pfam" id="PF14552">
    <property type="entry name" value="Tautomerase_2"/>
    <property type="match status" value="1"/>
</dbReference>
<proteinExistence type="predicted"/>
<dbReference type="PANTHER" id="PTHR38460:SF1">
    <property type="entry name" value="TAUTOMERASE YOLI-RELATED"/>
    <property type="match status" value="1"/>
</dbReference>
<dbReference type="InterPro" id="IPR037479">
    <property type="entry name" value="Tauto_MSAD"/>
</dbReference>
<reference evidence="2 3" key="1">
    <citation type="submission" date="2018-12" db="EMBL/GenBank/DDBJ databases">
        <authorList>
            <consortium name="Pathogen Informatics"/>
        </authorList>
    </citation>
    <scope>NUCLEOTIDE SEQUENCE [LARGE SCALE GENOMIC DNA]</scope>
    <source>
        <strain evidence="2 3">NCTC10036</strain>
    </source>
</reference>
<evidence type="ECO:0000313" key="3">
    <source>
        <dbReference type="Proteomes" id="UP000281904"/>
    </source>
</evidence>
<reference evidence="1 4" key="2">
    <citation type="submission" date="2020-11" db="EMBL/GenBank/DDBJ databases">
        <title>Enhanced detection system for hospital associated transmission using whole genome sequencing surveillance.</title>
        <authorList>
            <person name="Harrison L.H."/>
            <person name="Van Tyne D."/>
            <person name="Marsh J.W."/>
            <person name="Griffith M.P."/>
            <person name="Snyder D.J."/>
            <person name="Cooper V.S."/>
            <person name="Mustapha M."/>
        </authorList>
    </citation>
    <scope>NUCLEOTIDE SEQUENCE [LARGE SCALE GENOMIC DNA]</scope>
    <source>
        <strain evidence="1 4">SER00230</strain>
    </source>
</reference>